<gene>
    <name evidence="3" type="ORF">B0I36DRAFT_245904</name>
</gene>
<proteinExistence type="predicted"/>
<comment type="caution">
    <text evidence="3">The sequence shown here is derived from an EMBL/GenBank/DDBJ whole genome shotgun (WGS) entry which is preliminary data.</text>
</comment>
<dbReference type="SUPFAM" id="SSF159245">
    <property type="entry name" value="AttH-like"/>
    <property type="match status" value="1"/>
</dbReference>
<dbReference type="OrthoDB" id="5344254at2759"/>
<evidence type="ECO:0000313" key="4">
    <source>
        <dbReference type="Proteomes" id="UP000756346"/>
    </source>
</evidence>
<evidence type="ECO:0008006" key="5">
    <source>
        <dbReference type="Google" id="ProtNLM"/>
    </source>
</evidence>
<feature type="domain" description="AsqO/PenF-like C-terminal" evidence="2">
    <location>
        <begin position="213"/>
        <end position="340"/>
    </location>
</feature>
<dbReference type="RefSeq" id="XP_046012122.1">
    <property type="nucleotide sequence ID" value="XM_046150193.1"/>
</dbReference>
<protein>
    <recommendedName>
        <fullName evidence="5">Hydroxyneurosporene synthase</fullName>
    </recommendedName>
</protein>
<accession>A0A9P8Y3G7</accession>
<organism evidence="3 4">
    <name type="scientific">Microdochium trichocladiopsis</name>
    <dbReference type="NCBI Taxonomy" id="1682393"/>
    <lineage>
        <taxon>Eukaryota</taxon>
        <taxon>Fungi</taxon>
        <taxon>Dikarya</taxon>
        <taxon>Ascomycota</taxon>
        <taxon>Pezizomycotina</taxon>
        <taxon>Sordariomycetes</taxon>
        <taxon>Xylariomycetidae</taxon>
        <taxon>Xylariales</taxon>
        <taxon>Microdochiaceae</taxon>
        <taxon>Microdochium</taxon>
    </lineage>
</organism>
<evidence type="ECO:0000313" key="3">
    <source>
        <dbReference type="EMBL" id="KAH7029834.1"/>
    </source>
</evidence>
<dbReference type="InterPro" id="IPR056402">
    <property type="entry name" value="DA_N"/>
</dbReference>
<dbReference type="InterPro" id="IPR057722">
    <property type="entry name" value="AsqO/PenF-like_C"/>
</dbReference>
<sequence>MQGIQVFDSEPYHGPSDYRAVSCENGFDAPKVLPVNDTTIDWWYFDAVADDGISSLVVVFFLRGSNAGFPGPSYEGVPWVQVTGTYPNGTTFLLNFVGNEAIVSTSGQGASGIWGGEHHNISFTGTPDLSEYQIELKTDAISGVFHVRSTAPPHYPCSQVLPGRTMEIVPGIGWANSIPDGDVTVDVEVNGTPLTFTGIGYHDKNWAVNGFNESLGSWYWGHARAGPYSLVWIDALTQENEAHVSGYAVRDGQILSTRCDSNVQVRPVGQNITHPPFPGSPTPDTYHLEMTLNDGTILSADLLPAVQSGGIGMYARWVGNITATVGDEVHEGLVSYEYFNFFGVDRLNFDIPNLEMTRQE</sequence>
<keyword evidence="4" id="KW-1185">Reference proteome</keyword>
<dbReference type="AlphaFoldDB" id="A0A9P8Y3G7"/>
<dbReference type="Pfam" id="PF24137">
    <property type="entry name" value="DA_N"/>
    <property type="match status" value="1"/>
</dbReference>
<reference evidence="3" key="1">
    <citation type="journal article" date="2021" name="Nat. Commun.">
        <title>Genetic determinants of endophytism in the Arabidopsis root mycobiome.</title>
        <authorList>
            <person name="Mesny F."/>
            <person name="Miyauchi S."/>
            <person name="Thiergart T."/>
            <person name="Pickel B."/>
            <person name="Atanasova L."/>
            <person name="Karlsson M."/>
            <person name="Huettel B."/>
            <person name="Barry K.W."/>
            <person name="Haridas S."/>
            <person name="Chen C."/>
            <person name="Bauer D."/>
            <person name="Andreopoulos W."/>
            <person name="Pangilinan J."/>
            <person name="LaButti K."/>
            <person name="Riley R."/>
            <person name="Lipzen A."/>
            <person name="Clum A."/>
            <person name="Drula E."/>
            <person name="Henrissat B."/>
            <person name="Kohler A."/>
            <person name="Grigoriev I.V."/>
            <person name="Martin F.M."/>
            <person name="Hacquard S."/>
        </authorList>
    </citation>
    <scope>NUCLEOTIDE SEQUENCE</scope>
    <source>
        <strain evidence="3">MPI-CAGE-CH-0230</strain>
    </source>
</reference>
<dbReference type="Pfam" id="PF25581">
    <property type="entry name" value="AsqO_C"/>
    <property type="match status" value="1"/>
</dbReference>
<dbReference type="EMBL" id="JAGTJQ010000006">
    <property type="protein sequence ID" value="KAH7029834.1"/>
    <property type="molecule type" value="Genomic_DNA"/>
</dbReference>
<dbReference type="Proteomes" id="UP000756346">
    <property type="component" value="Unassembled WGS sequence"/>
</dbReference>
<evidence type="ECO:0000259" key="2">
    <source>
        <dbReference type="Pfam" id="PF25581"/>
    </source>
</evidence>
<feature type="domain" description="Diels-Alderase N-terminal" evidence="1">
    <location>
        <begin position="30"/>
        <end position="206"/>
    </location>
</feature>
<evidence type="ECO:0000259" key="1">
    <source>
        <dbReference type="Pfam" id="PF24137"/>
    </source>
</evidence>
<name>A0A9P8Y3G7_9PEZI</name>
<dbReference type="GeneID" id="70179739"/>